<organism evidence="2 3">
    <name type="scientific">Vespula pensylvanica</name>
    <name type="common">Western yellow jacket</name>
    <name type="synonym">Wasp</name>
    <dbReference type="NCBI Taxonomy" id="30213"/>
    <lineage>
        <taxon>Eukaryota</taxon>
        <taxon>Metazoa</taxon>
        <taxon>Ecdysozoa</taxon>
        <taxon>Arthropoda</taxon>
        <taxon>Hexapoda</taxon>
        <taxon>Insecta</taxon>
        <taxon>Pterygota</taxon>
        <taxon>Neoptera</taxon>
        <taxon>Endopterygota</taxon>
        <taxon>Hymenoptera</taxon>
        <taxon>Apocrita</taxon>
        <taxon>Aculeata</taxon>
        <taxon>Vespoidea</taxon>
        <taxon>Vespidae</taxon>
        <taxon>Vespinae</taxon>
        <taxon>Vespula</taxon>
    </lineage>
</organism>
<name>A0A834P6V8_VESPE</name>
<reference evidence="2" key="1">
    <citation type="journal article" date="2020" name="G3 (Bethesda)">
        <title>High-Quality Assemblies for Three Invasive Social Wasps from the &lt;i&gt;Vespula&lt;/i&gt; Genus.</title>
        <authorList>
            <person name="Harrop T.W.R."/>
            <person name="Guhlin J."/>
            <person name="McLaughlin G.M."/>
            <person name="Permina E."/>
            <person name="Stockwell P."/>
            <person name="Gilligan J."/>
            <person name="Le Lec M.F."/>
            <person name="Gruber M.A.M."/>
            <person name="Quinn O."/>
            <person name="Lovegrove M."/>
            <person name="Duncan E.J."/>
            <person name="Remnant E.J."/>
            <person name="Van Eeckhoven J."/>
            <person name="Graham B."/>
            <person name="Knapp R.A."/>
            <person name="Langford K.W."/>
            <person name="Kronenberg Z."/>
            <person name="Press M.O."/>
            <person name="Eacker S.M."/>
            <person name="Wilson-Rankin E.E."/>
            <person name="Purcell J."/>
            <person name="Lester P.J."/>
            <person name="Dearden P.K."/>
        </authorList>
    </citation>
    <scope>NUCLEOTIDE SEQUENCE</scope>
    <source>
        <strain evidence="2">Volc-1</strain>
    </source>
</reference>
<feature type="region of interest" description="Disordered" evidence="1">
    <location>
        <begin position="195"/>
        <end position="215"/>
    </location>
</feature>
<dbReference type="Proteomes" id="UP000600918">
    <property type="component" value="Unassembled WGS sequence"/>
</dbReference>
<protein>
    <submittedName>
        <fullName evidence="2">Uncharacterized protein</fullName>
    </submittedName>
</protein>
<accession>A0A834P6V8</accession>
<dbReference type="AlphaFoldDB" id="A0A834P6V8"/>
<evidence type="ECO:0000313" key="3">
    <source>
        <dbReference type="Proteomes" id="UP000600918"/>
    </source>
</evidence>
<evidence type="ECO:0000313" key="2">
    <source>
        <dbReference type="EMBL" id="KAF7430059.1"/>
    </source>
</evidence>
<proteinExistence type="predicted"/>
<feature type="compositionally biased region" description="Basic and acidic residues" evidence="1">
    <location>
        <begin position="206"/>
        <end position="215"/>
    </location>
</feature>
<evidence type="ECO:0000256" key="1">
    <source>
        <dbReference type="SAM" id="MobiDB-lite"/>
    </source>
</evidence>
<comment type="caution">
    <text evidence="2">The sequence shown here is derived from an EMBL/GenBank/DDBJ whole genome shotgun (WGS) entry which is preliminary data.</text>
</comment>
<dbReference type="EMBL" id="JACSDY010000004">
    <property type="protein sequence ID" value="KAF7430059.1"/>
    <property type="molecule type" value="Genomic_DNA"/>
</dbReference>
<gene>
    <name evidence="2" type="ORF">H0235_006457</name>
</gene>
<keyword evidence="3" id="KW-1185">Reference proteome</keyword>
<sequence>MVGVILGGCTSGTDSGEERVGEGVTEEVLENGSGSYLSNLCRGSHLAALEDSRISNITALSGLAYRSVITVGQTPPLGRQLDDVSELKNEGPKFSVRPSIPPTRALPSQENKMPIQNQFAMTNIPKFSAYRGLTLTLIGRYLKIADPVYPITCLIYKSDSRRYRSTVGRGETSSVRKHACSSELASFSTIDTERTTMQGQKSWRRRAGDVLGEGK</sequence>